<gene>
    <name evidence="2" type="ORF">FHX44_117168</name>
</gene>
<organism evidence="2 3">
    <name type="scientific">Pseudonocardia hierapolitana</name>
    <dbReference type="NCBI Taxonomy" id="1128676"/>
    <lineage>
        <taxon>Bacteria</taxon>
        <taxon>Bacillati</taxon>
        <taxon>Actinomycetota</taxon>
        <taxon>Actinomycetes</taxon>
        <taxon>Pseudonocardiales</taxon>
        <taxon>Pseudonocardiaceae</taxon>
        <taxon>Pseudonocardia</taxon>
    </lineage>
</organism>
<sequence>MTSAPWWTELKSITLHVEGESPRLWPESASEEYCRARMDLVAAEAELRDRIEAVAAQRRALPPGGELPDHTFVEGPDDLSADGPERAVRLSELFAGHDELVLYHLMLHPEDTKACAACSMFVDGLDGVERHLTQRVGFAVMAPAPLPVLRAWARSRGWRRARLVSCAGTTFLDELGVSGSRGALFPAFSVHTQDTGGRIRHVTTQPADFPDGSMRGMDLMSPVWNLFDLLPSGRGDQDPDNTYPLVPSRR</sequence>
<proteinExistence type="predicted"/>
<dbReference type="EMBL" id="VIWU01000001">
    <property type="protein sequence ID" value="TWF81225.1"/>
    <property type="molecule type" value="Genomic_DNA"/>
</dbReference>
<evidence type="ECO:0000313" key="2">
    <source>
        <dbReference type="EMBL" id="TWF81225.1"/>
    </source>
</evidence>
<keyword evidence="3" id="KW-1185">Reference proteome</keyword>
<reference evidence="2 3" key="1">
    <citation type="submission" date="2019-06" db="EMBL/GenBank/DDBJ databases">
        <title>Sequencing the genomes of 1000 actinobacteria strains.</title>
        <authorList>
            <person name="Klenk H.-P."/>
        </authorList>
    </citation>
    <scope>NUCLEOTIDE SEQUENCE [LARGE SCALE GENOMIC DNA]</scope>
    <source>
        <strain evidence="2 3">DSM 45671</strain>
    </source>
</reference>
<name>A0A561T2A4_9PSEU</name>
<dbReference type="OrthoDB" id="4721017at2"/>
<accession>A0A561T2A4</accession>
<dbReference type="InterPro" id="IPR010296">
    <property type="entry name" value="DUF899_thioredox"/>
</dbReference>
<dbReference type="Proteomes" id="UP000321261">
    <property type="component" value="Unassembled WGS sequence"/>
</dbReference>
<evidence type="ECO:0000256" key="1">
    <source>
        <dbReference type="SAM" id="MobiDB-lite"/>
    </source>
</evidence>
<evidence type="ECO:0000313" key="3">
    <source>
        <dbReference type="Proteomes" id="UP000321261"/>
    </source>
</evidence>
<comment type="caution">
    <text evidence="2">The sequence shown here is derived from an EMBL/GenBank/DDBJ whole genome shotgun (WGS) entry which is preliminary data.</text>
</comment>
<dbReference type="RefSeq" id="WP_147259768.1">
    <property type="nucleotide sequence ID" value="NZ_VIWU01000001.1"/>
</dbReference>
<protein>
    <submittedName>
        <fullName evidence="2">Putative dithiol-disulfide oxidoreductase (DUF899 family)</fullName>
    </submittedName>
</protein>
<feature type="region of interest" description="Disordered" evidence="1">
    <location>
        <begin position="231"/>
        <end position="250"/>
    </location>
</feature>
<dbReference type="AlphaFoldDB" id="A0A561T2A4"/>
<dbReference type="Pfam" id="PF05988">
    <property type="entry name" value="DUF899"/>
    <property type="match status" value="1"/>
</dbReference>